<gene>
    <name evidence="1" type="ORF">FH972_013092</name>
</gene>
<reference evidence="1 2" key="1">
    <citation type="submission" date="2019-06" db="EMBL/GenBank/DDBJ databases">
        <title>A chromosomal-level reference genome of Carpinus fangiana (Coryloideae, Betulaceae).</title>
        <authorList>
            <person name="Yang X."/>
            <person name="Wang Z."/>
            <person name="Zhang L."/>
            <person name="Hao G."/>
            <person name="Liu J."/>
            <person name="Yang Y."/>
        </authorList>
    </citation>
    <scope>NUCLEOTIDE SEQUENCE [LARGE SCALE GENOMIC DNA]</scope>
    <source>
        <strain evidence="1">Cfa_2016G</strain>
        <tissue evidence="1">Leaf</tissue>
    </source>
</reference>
<protein>
    <submittedName>
        <fullName evidence="1">Uncharacterized protein</fullName>
    </submittedName>
</protein>
<keyword evidence="2" id="KW-1185">Reference proteome</keyword>
<organism evidence="1 2">
    <name type="scientific">Carpinus fangiana</name>
    <dbReference type="NCBI Taxonomy" id="176857"/>
    <lineage>
        <taxon>Eukaryota</taxon>
        <taxon>Viridiplantae</taxon>
        <taxon>Streptophyta</taxon>
        <taxon>Embryophyta</taxon>
        <taxon>Tracheophyta</taxon>
        <taxon>Spermatophyta</taxon>
        <taxon>Magnoliopsida</taxon>
        <taxon>eudicotyledons</taxon>
        <taxon>Gunneridae</taxon>
        <taxon>Pentapetalae</taxon>
        <taxon>rosids</taxon>
        <taxon>fabids</taxon>
        <taxon>Fagales</taxon>
        <taxon>Betulaceae</taxon>
        <taxon>Carpinus</taxon>
    </lineage>
</organism>
<dbReference type="Proteomes" id="UP000327013">
    <property type="component" value="Chromosome 5"/>
</dbReference>
<proteinExistence type="predicted"/>
<dbReference type="AlphaFoldDB" id="A0A5N6R5M7"/>
<evidence type="ECO:0000313" key="1">
    <source>
        <dbReference type="EMBL" id="KAE8056309.1"/>
    </source>
</evidence>
<dbReference type="EMBL" id="CM017325">
    <property type="protein sequence ID" value="KAE8056309.1"/>
    <property type="molecule type" value="Genomic_DNA"/>
</dbReference>
<accession>A0A5N6R5M7</accession>
<name>A0A5N6R5M7_9ROSI</name>
<evidence type="ECO:0000313" key="2">
    <source>
        <dbReference type="Proteomes" id="UP000327013"/>
    </source>
</evidence>
<sequence length="65" mass="7033">MPTVLLVCFPSGTMRSAGTGVAPSSASEVFGCPIPYFESVLGLYMFRSLMYFSSFKNPAARNSQQ</sequence>